<dbReference type="PROSITE" id="PS50829">
    <property type="entry name" value="GYF"/>
    <property type="match status" value="1"/>
</dbReference>
<dbReference type="PANTHER" id="PTHR14445:SF36">
    <property type="entry name" value="FI03272P-RELATED"/>
    <property type="match status" value="1"/>
</dbReference>
<evidence type="ECO:0000256" key="1">
    <source>
        <dbReference type="SAM" id="MobiDB-lite"/>
    </source>
</evidence>
<comment type="caution">
    <text evidence="3">The sequence shown here is derived from an EMBL/GenBank/DDBJ whole genome shotgun (WGS) entry which is preliminary data.</text>
</comment>
<organism evidence="3 4">
    <name type="scientific">Nakaseomyces bracarensis</name>
    <dbReference type="NCBI Taxonomy" id="273131"/>
    <lineage>
        <taxon>Eukaryota</taxon>
        <taxon>Fungi</taxon>
        <taxon>Dikarya</taxon>
        <taxon>Ascomycota</taxon>
        <taxon>Saccharomycotina</taxon>
        <taxon>Saccharomycetes</taxon>
        <taxon>Saccharomycetales</taxon>
        <taxon>Saccharomycetaceae</taxon>
        <taxon>Nakaseomyces</taxon>
    </lineage>
</organism>
<feature type="compositionally biased region" description="Low complexity" evidence="1">
    <location>
        <begin position="734"/>
        <end position="751"/>
    </location>
</feature>
<dbReference type="SUPFAM" id="SSF55277">
    <property type="entry name" value="GYF domain"/>
    <property type="match status" value="1"/>
</dbReference>
<feature type="region of interest" description="Disordered" evidence="1">
    <location>
        <begin position="296"/>
        <end position="335"/>
    </location>
</feature>
<dbReference type="InterPro" id="IPR051640">
    <property type="entry name" value="GRB10-interact_GYF"/>
</dbReference>
<feature type="compositionally biased region" description="Low complexity" evidence="1">
    <location>
        <begin position="784"/>
        <end position="796"/>
    </location>
</feature>
<dbReference type="PANTHER" id="PTHR14445">
    <property type="entry name" value="GRB10 INTERACTING GYF PROTEIN"/>
    <property type="match status" value="1"/>
</dbReference>
<feature type="compositionally biased region" description="Polar residues" evidence="1">
    <location>
        <begin position="306"/>
        <end position="319"/>
    </location>
</feature>
<feature type="domain" description="GYF" evidence="2">
    <location>
        <begin position="214"/>
        <end position="270"/>
    </location>
</feature>
<feature type="compositionally biased region" description="Polar residues" evidence="1">
    <location>
        <begin position="564"/>
        <end position="583"/>
    </location>
</feature>
<feature type="compositionally biased region" description="Basic and acidic residues" evidence="1">
    <location>
        <begin position="520"/>
        <end position="536"/>
    </location>
</feature>
<feature type="region of interest" description="Disordered" evidence="1">
    <location>
        <begin position="462"/>
        <end position="700"/>
    </location>
</feature>
<evidence type="ECO:0000313" key="4">
    <source>
        <dbReference type="Proteomes" id="UP001623330"/>
    </source>
</evidence>
<keyword evidence="4" id="KW-1185">Reference proteome</keyword>
<feature type="compositionally biased region" description="Low complexity" evidence="1">
    <location>
        <begin position="320"/>
        <end position="331"/>
    </location>
</feature>
<protein>
    <submittedName>
        <fullName evidence="3">Protein SMY2</fullName>
    </submittedName>
</protein>
<dbReference type="InterPro" id="IPR035445">
    <property type="entry name" value="GYF-like_dom_sf"/>
</dbReference>
<accession>A0ABR4NU42</accession>
<dbReference type="CDD" id="cd00072">
    <property type="entry name" value="GYF"/>
    <property type="match status" value="1"/>
</dbReference>
<dbReference type="InterPro" id="IPR003169">
    <property type="entry name" value="GYF"/>
</dbReference>
<sequence length="928" mass="102315">MSYNNLEFLSSNLRSMELNRELPHPLNRTSSLMDNMGIQRSGSPFLARSQSNVTVFQDLSTPNAPAHAPAPAAGAGIVPGSVPGALPSGPSGITGINSTGAMDQTMLMSTTASAGTSVASGVQLDIDNRSVDGDWFSQLPKQSVLHQSTSQLPNQQQQQTQMGASIFNPQVMSQQTSPGFPQVSVGSGMPMMPPGVHPQGGGTGMVPPQFIIIESQWKYIDTLGQVQGPFSSKDMSQWYHMGFFSSSLDISRVGNSPEPFGINDKFMKLSELIDKVRNVQEPFRTFDFIVAQANNGPKPPGLNSAPGFNQLSDTGNHLMNSNPSQQSQQQPGAVNASMATLPTSIPNAVTVEDRPYEPNALKRIESPDYTYDQVINLKSYKKGNEYYYRETTIRVPVNRPLVKKLDRNENIIVSNTPAISPISYDMAEIAELERIAKIDQQRKEEAEKIKLTEIEINAKQELESRSKEEAQADAEREQKKAVDELKKKKQEEKNLQLQKQKEEEQKRIEKANKMALKLLQEQEKEKEVKKMKDSKPAKKSKKQVSESKTSSADHGSQIKEESPQVGQKSDAENQNNQAGTPIISQPAPWANKSATPVVEDLPSISELQKLKTSKKKKSINDPETRNNLLKLHQEIVQEEKSKEQLSSMLKWANKSSSTSEASSIIDLKEQVKGSKKSKKASPTASNQLPSLNSESNILNDPKIVEEQKKIWEQIQKTSSVKGKKTDITSSLLASTGNSLPLSNSGSSNANPWKSVPTSVPAPVTKTLSTTAPQKSSLNPDKLRANSTNTTSKTSAKQIGSSTVNPLLKSKQPVNLYPGNSSISIRQDFIKWCKSQMKLKDGVNSRDVLEVLLSLPPGMDSKEIIADTIYSYSATMDGRRFATDFIKRRIDCEKKVNDPLNWSEVLSLPEGNNDDWEFQVVSKKKTRKY</sequence>
<name>A0ABR4NU42_9SACH</name>
<feature type="compositionally biased region" description="Polar residues" evidence="1">
    <location>
        <begin position="682"/>
        <end position="698"/>
    </location>
</feature>
<feature type="compositionally biased region" description="Polar residues" evidence="1">
    <location>
        <begin position="765"/>
        <end position="778"/>
    </location>
</feature>
<feature type="compositionally biased region" description="Basic and acidic residues" evidence="1">
    <location>
        <begin position="631"/>
        <end position="643"/>
    </location>
</feature>
<feature type="compositionally biased region" description="Basic and acidic residues" evidence="1">
    <location>
        <begin position="462"/>
        <end position="512"/>
    </location>
</feature>
<proteinExistence type="predicted"/>
<reference evidence="3 4" key="1">
    <citation type="submission" date="2024-05" db="EMBL/GenBank/DDBJ databases">
        <title>Long read based assembly of the Candida bracarensis genome reveals expanded adhesin content.</title>
        <authorList>
            <person name="Marcet-Houben M."/>
            <person name="Ksiezopolska E."/>
            <person name="Gabaldon T."/>
        </authorList>
    </citation>
    <scope>NUCLEOTIDE SEQUENCE [LARGE SCALE GENOMIC DNA]</scope>
    <source>
        <strain evidence="3 4">CBM6</strain>
    </source>
</reference>
<feature type="region of interest" description="Disordered" evidence="1">
    <location>
        <begin position="734"/>
        <end position="803"/>
    </location>
</feature>
<dbReference type="Proteomes" id="UP001623330">
    <property type="component" value="Unassembled WGS sequence"/>
</dbReference>
<evidence type="ECO:0000313" key="3">
    <source>
        <dbReference type="EMBL" id="KAL3232240.1"/>
    </source>
</evidence>
<dbReference type="SMART" id="SM00444">
    <property type="entry name" value="GYF"/>
    <property type="match status" value="1"/>
</dbReference>
<evidence type="ECO:0000259" key="2">
    <source>
        <dbReference type="PROSITE" id="PS50829"/>
    </source>
</evidence>
<dbReference type="Gene3D" id="3.30.1490.40">
    <property type="match status" value="1"/>
</dbReference>
<dbReference type="EMBL" id="JBEVYD010000005">
    <property type="protein sequence ID" value="KAL3232240.1"/>
    <property type="molecule type" value="Genomic_DNA"/>
</dbReference>
<dbReference type="Pfam" id="PF02213">
    <property type="entry name" value="GYF"/>
    <property type="match status" value="1"/>
</dbReference>
<gene>
    <name evidence="3" type="ORF">RNJ44_04156</name>
</gene>